<name>A0AAV5EDF5_ELECO</name>
<organism evidence="2 3">
    <name type="scientific">Eleusine coracana subsp. coracana</name>
    <dbReference type="NCBI Taxonomy" id="191504"/>
    <lineage>
        <taxon>Eukaryota</taxon>
        <taxon>Viridiplantae</taxon>
        <taxon>Streptophyta</taxon>
        <taxon>Embryophyta</taxon>
        <taxon>Tracheophyta</taxon>
        <taxon>Spermatophyta</taxon>
        <taxon>Magnoliopsida</taxon>
        <taxon>Liliopsida</taxon>
        <taxon>Poales</taxon>
        <taxon>Poaceae</taxon>
        <taxon>PACMAD clade</taxon>
        <taxon>Chloridoideae</taxon>
        <taxon>Cynodonteae</taxon>
        <taxon>Eleusininae</taxon>
        <taxon>Eleusine</taxon>
    </lineage>
</organism>
<dbReference type="EMBL" id="BQKI01000075">
    <property type="protein sequence ID" value="GJN20524.1"/>
    <property type="molecule type" value="Genomic_DNA"/>
</dbReference>
<reference evidence="2" key="2">
    <citation type="submission" date="2021-12" db="EMBL/GenBank/DDBJ databases">
        <title>Resequencing data analysis of finger millet.</title>
        <authorList>
            <person name="Hatakeyama M."/>
            <person name="Aluri S."/>
            <person name="Balachadran M.T."/>
            <person name="Sivarajan S.R."/>
            <person name="Poveda L."/>
            <person name="Shimizu-Inatsugi R."/>
            <person name="Schlapbach R."/>
            <person name="Sreeman S.M."/>
            <person name="Shimizu K.K."/>
        </authorList>
    </citation>
    <scope>NUCLEOTIDE SEQUENCE</scope>
</reference>
<dbReference type="Proteomes" id="UP001054889">
    <property type="component" value="Unassembled WGS sequence"/>
</dbReference>
<protein>
    <submittedName>
        <fullName evidence="2">Uncharacterized protein</fullName>
    </submittedName>
</protein>
<evidence type="ECO:0000313" key="3">
    <source>
        <dbReference type="Proteomes" id="UP001054889"/>
    </source>
</evidence>
<feature type="transmembrane region" description="Helical" evidence="1">
    <location>
        <begin position="45"/>
        <end position="67"/>
    </location>
</feature>
<gene>
    <name evidence="2" type="primary">gb07913</name>
    <name evidence="2" type="ORF">PR202_gb07913</name>
</gene>
<evidence type="ECO:0000256" key="1">
    <source>
        <dbReference type="SAM" id="Phobius"/>
    </source>
</evidence>
<keyword evidence="1" id="KW-0812">Transmembrane</keyword>
<keyword evidence="1" id="KW-1133">Transmembrane helix</keyword>
<reference evidence="2" key="1">
    <citation type="journal article" date="2018" name="DNA Res.">
        <title>Multiple hybrid de novo genome assembly of finger millet, an orphan allotetraploid crop.</title>
        <authorList>
            <person name="Hatakeyama M."/>
            <person name="Aluri S."/>
            <person name="Balachadran M.T."/>
            <person name="Sivarajan S.R."/>
            <person name="Patrignani A."/>
            <person name="Gruter S."/>
            <person name="Poveda L."/>
            <person name="Shimizu-Inatsugi R."/>
            <person name="Baeten J."/>
            <person name="Francoijs K.J."/>
            <person name="Nataraja K.N."/>
            <person name="Reddy Y.A.N."/>
            <person name="Phadnis S."/>
            <person name="Ravikumar R.L."/>
            <person name="Schlapbach R."/>
            <person name="Sreeman S.M."/>
            <person name="Shimizu K.K."/>
        </authorList>
    </citation>
    <scope>NUCLEOTIDE SEQUENCE</scope>
</reference>
<comment type="caution">
    <text evidence="2">The sequence shown here is derived from an EMBL/GenBank/DDBJ whole genome shotgun (WGS) entry which is preliminary data.</text>
</comment>
<dbReference type="AlphaFoldDB" id="A0AAV5EDF5"/>
<keyword evidence="3" id="KW-1185">Reference proteome</keyword>
<feature type="transmembrane region" description="Helical" evidence="1">
    <location>
        <begin position="73"/>
        <end position="92"/>
    </location>
</feature>
<accession>A0AAV5EDF5</accession>
<proteinExistence type="predicted"/>
<keyword evidence="1" id="KW-0472">Membrane</keyword>
<sequence>MVDGSGLQRLQGVVGSAAGQAGRWMICTPGCSRGSRSLPGRWRRAIFVCSSGLFYICCLTFCMLSTSIHLHEFMLIMGFNLFGVCIVCCRSLSGASKLGHKLSELSEGTCVCSEQGAWRLR</sequence>
<evidence type="ECO:0000313" key="2">
    <source>
        <dbReference type="EMBL" id="GJN20524.1"/>
    </source>
</evidence>